<dbReference type="PANTHER" id="PTHR30614">
    <property type="entry name" value="MEMBRANE COMPONENT OF AMINO ACID ABC TRANSPORTER"/>
    <property type="match status" value="1"/>
</dbReference>
<evidence type="ECO:0000313" key="12">
    <source>
        <dbReference type="Proteomes" id="UP001596174"/>
    </source>
</evidence>
<feature type="region of interest" description="Disordered" evidence="9">
    <location>
        <begin position="1"/>
        <end position="20"/>
    </location>
</feature>
<keyword evidence="4 8" id="KW-0812">Transmembrane</keyword>
<evidence type="ECO:0000256" key="4">
    <source>
        <dbReference type="ARBA" id="ARBA00022692"/>
    </source>
</evidence>
<evidence type="ECO:0000256" key="8">
    <source>
        <dbReference type="RuleBase" id="RU363032"/>
    </source>
</evidence>
<evidence type="ECO:0000256" key="3">
    <source>
        <dbReference type="ARBA" id="ARBA00022475"/>
    </source>
</evidence>
<gene>
    <name evidence="11" type="ORF">ACFP3V_26895</name>
</gene>
<dbReference type="InterPro" id="IPR000515">
    <property type="entry name" value="MetI-like"/>
</dbReference>
<evidence type="ECO:0000256" key="1">
    <source>
        <dbReference type="ARBA" id="ARBA00004651"/>
    </source>
</evidence>
<sequence length="327" mass="34897">MATVSTPSALPSSSLPPPADPSVRIVPRRHAGRTALAVAALLAVAAAVNSLARNRAFQWDVVGSYVTSGAVLDGLWLTLWLTAVVTGLGLLLGTVLAAMRLSQNAVLRGLAWGWVWLFRSVPPLVQLIFWFNIGALYPTLSLGVPLGPAFFHVKTVNLLGGVATAVIGLTLNESAYAAEIVRGGLLAVEQGQVEAATALGLSRWRTLRRIVLPQAMRAIVPPAGNLLIGTLKGTAIVSVLAVQDLLYSVQIIYLRTYQVIPLLVVATLWYLVVTSVLTVAQFYVERHFARGASRELPPTPLQRARNALASARARVRRATATDAPVEL</sequence>
<dbReference type="PANTHER" id="PTHR30614:SF0">
    <property type="entry name" value="L-CYSTINE TRANSPORT SYSTEM PERMEASE PROTEIN TCYL"/>
    <property type="match status" value="1"/>
</dbReference>
<evidence type="ECO:0000256" key="5">
    <source>
        <dbReference type="ARBA" id="ARBA00022970"/>
    </source>
</evidence>
<feature type="transmembrane region" description="Helical" evidence="8">
    <location>
        <begin position="110"/>
        <end position="131"/>
    </location>
</feature>
<name>A0ABW1G7U3_9ACTN</name>
<proteinExistence type="inferred from homology"/>
<dbReference type="PROSITE" id="PS50928">
    <property type="entry name" value="ABC_TM1"/>
    <property type="match status" value="1"/>
</dbReference>
<feature type="transmembrane region" description="Helical" evidence="8">
    <location>
        <begin position="75"/>
        <end position="98"/>
    </location>
</feature>
<dbReference type="Gene3D" id="1.10.3720.10">
    <property type="entry name" value="MetI-like"/>
    <property type="match status" value="1"/>
</dbReference>
<evidence type="ECO:0000313" key="11">
    <source>
        <dbReference type="EMBL" id="MFC5910820.1"/>
    </source>
</evidence>
<organism evidence="11 12">
    <name type="scientific">Streptacidiphilus monticola</name>
    <dbReference type="NCBI Taxonomy" id="2161674"/>
    <lineage>
        <taxon>Bacteria</taxon>
        <taxon>Bacillati</taxon>
        <taxon>Actinomycetota</taxon>
        <taxon>Actinomycetes</taxon>
        <taxon>Kitasatosporales</taxon>
        <taxon>Streptomycetaceae</taxon>
        <taxon>Streptacidiphilus</taxon>
    </lineage>
</organism>
<keyword evidence="2 8" id="KW-0813">Transport</keyword>
<dbReference type="Pfam" id="PF00528">
    <property type="entry name" value="BPD_transp_1"/>
    <property type="match status" value="1"/>
</dbReference>
<keyword evidence="12" id="KW-1185">Reference proteome</keyword>
<dbReference type="InterPro" id="IPR035906">
    <property type="entry name" value="MetI-like_sf"/>
</dbReference>
<dbReference type="Proteomes" id="UP001596174">
    <property type="component" value="Unassembled WGS sequence"/>
</dbReference>
<keyword evidence="3" id="KW-1003">Cell membrane</keyword>
<evidence type="ECO:0000256" key="9">
    <source>
        <dbReference type="SAM" id="MobiDB-lite"/>
    </source>
</evidence>
<dbReference type="InterPro" id="IPR010065">
    <property type="entry name" value="AA_ABC_transptr_permease_3TM"/>
</dbReference>
<feature type="domain" description="ABC transmembrane type-1" evidence="10">
    <location>
        <begin position="75"/>
        <end position="281"/>
    </location>
</feature>
<dbReference type="SUPFAM" id="SSF161098">
    <property type="entry name" value="MetI-like"/>
    <property type="match status" value="1"/>
</dbReference>
<comment type="similarity">
    <text evidence="8">Belongs to the binding-protein-dependent transport system permease family.</text>
</comment>
<dbReference type="NCBIfam" id="TIGR01726">
    <property type="entry name" value="HEQRo_perm_3TM"/>
    <property type="match status" value="1"/>
</dbReference>
<feature type="transmembrane region" description="Helical" evidence="8">
    <location>
        <begin position="34"/>
        <end position="52"/>
    </location>
</feature>
<feature type="transmembrane region" description="Helical" evidence="8">
    <location>
        <begin position="151"/>
        <end position="172"/>
    </location>
</feature>
<keyword evidence="6 8" id="KW-1133">Transmembrane helix</keyword>
<reference evidence="12" key="1">
    <citation type="journal article" date="2019" name="Int. J. Syst. Evol. Microbiol.">
        <title>The Global Catalogue of Microorganisms (GCM) 10K type strain sequencing project: providing services to taxonomists for standard genome sequencing and annotation.</title>
        <authorList>
            <consortium name="The Broad Institute Genomics Platform"/>
            <consortium name="The Broad Institute Genome Sequencing Center for Infectious Disease"/>
            <person name="Wu L."/>
            <person name="Ma J."/>
        </authorList>
    </citation>
    <scope>NUCLEOTIDE SEQUENCE [LARGE SCALE GENOMIC DNA]</scope>
    <source>
        <strain evidence="12">JCM 4816</strain>
    </source>
</reference>
<keyword evidence="7 8" id="KW-0472">Membrane</keyword>
<evidence type="ECO:0000259" key="10">
    <source>
        <dbReference type="PROSITE" id="PS50928"/>
    </source>
</evidence>
<dbReference type="CDD" id="cd06261">
    <property type="entry name" value="TM_PBP2"/>
    <property type="match status" value="1"/>
</dbReference>
<comment type="subcellular location">
    <subcellularLocation>
        <location evidence="1 8">Cell membrane</location>
        <topology evidence="1 8">Multi-pass membrane protein</topology>
    </subcellularLocation>
</comment>
<feature type="transmembrane region" description="Helical" evidence="8">
    <location>
        <begin position="259"/>
        <end position="284"/>
    </location>
</feature>
<comment type="caution">
    <text evidence="11">The sequence shown here is derived from an EMBL/GenBank/DDBJ whole genome shotgun (WGS) entry which is preliminary data.</text>
</comment>
<dbReference type="InterPro" id="IPR043429">
    <property type="entry name" value="ArtM/GltK/GlnP/TcyL/YhdX-like"/>
</dbReference>
<protein>
    <submittedName>
        <fullName evidence="11">Amino acid ABC transporter permease</fullName>
    </submittedName>
</protein>
<dbReference type="RefSeq" id="WP_380588677.1">
    <property type="nucleotide sequence ID" value="NZ_JBHSQJ010000137.1"/>
</dbReference>
<evidence type="ECO:0000256" key="2">
    <source>
        <dbReference type="ARBA" id="ARBA00022448"/>
    </source>
</evidence>
<feature type="transmembrane region" description="Helical" evidence="8">
    <location>
        <begin position="235"/>
        <end position="253"/>
    </location>
</feature>
<accession>A0ABW1G7U3</accession>
<keyword evidence="5" id="KW-0029">Amino-acid transport</keyword>
<dbReference type="EMBL" id="JBHSQJ010000137">
    <property type="protein sequence ID" value="MFC5910820.1"/>
    <property type="molecule type" value="Genomic_DNA"/>
</dbReference>
<feature type="compositionally biased region" description="Low complexity" evidence="9">
    <location>
        <begin position="1"/>
        <end position="13"/>
    </location>
</feature>
<evidence type="ECO:0000256" key="7">
    <source>
        <dbReference type="ARBA" id="ARBA00023136"/>
    </source>
</evidence>
<evidence type="ECO:0000256" key="6">
    <source>
        <dbReference type="ARBA" id="ARBA00022989"/>
    </source>
</evidence>